<dbReference type="OrthoDB" id="9177936at2"/>
<evidence type="ECO:0000313" key="1">
    <source>
        <dbReference type="EMBL" id="ARP82497.1"/>
    </source>
</evidence>
<dbReference type="STRING" id="1416806.CAL12_17845"/>
<dbReference type="Proteomes" id="UP000194151">
    <property type="component" value="Chromosome"/>
</dbReference>
<sequence>MAADNADSLVAGKAPLLPESGSVAVADDGTVGDKPLDRFWRKFYALFRSRRMQHNRHLWPYVSIGRDEQGAINTFSAFRHAVPVTPLQNAFDEHHDTVHVILSGPSVGEIQYDKLPIQAAMGVNGSISLARQFDIPFRYYCVIDQNFVRRRIDLMREVVERDLTLFVTPDVLRYMVQGMPWPERYRCRVCVIEVVSERAYLPHFNPEELSAMAQANPALSLFDSQRSLGYSFDLASGVFDADTVAYAALQILVAGGVGRIYMHGLDLGFSGARRFYKEAQPENSRLVRNFDRLIEPSFSHAAALLKARGVDVFNLSLNSALSDRIMPKLDWRTLVS</sequence>
<proteinExistence type="predicted"/>
<accession>A0A1W6YN50</accession>
<evidence type="ECO:0008006" key="3">
    <source>
        <dbReference type="Google" id="ProtNLM"/>
    </source>
</evidence>
<gene>
    <name evidence="1" type="ORF">CAL12_17845</name>
</gene>
<keyword evidence="2" id="KW-1185">Reference proteome</keyword>
<reference evidence="1 2" key="1">
    <citation type="submission" date="2017-05" db="EMBL/GenBank/DDBJ databases">
        <title>Complete and WGS of Bordetella genogroups.</title>
        <authorList>
            <person name="Spilker T."/>
            <person name="LiPuma J."/>
        </authorList>
    </citation>
    <scope>NUCLEOTIDE SEQUENCE [LARGE SCALE GENOMIC DNA]</scope>
    <source>
        <strain evidence="1 2">AU19157</strain>
    </source>
</reference>
<evidence type="ECO:0000313" key="2">
    <source>
        <dbReference type="Proteomes" id="UP000194151"/>
    </source>
</evidence>
<organism evidence="1 2">
    <name type="scientific">Bordetella genomosp. 8</name>
    <dbReference type="NCBI Taxonomy" id="1416806"/>
    <lineage>
        <taxon>Bacteria</taxon>
        <taxon>Pseudomonadati</taxon>
        <taxon>Pseudomonadota</taxon>
        <taxon>Betaproteobacteria</taxon>
        <taxon>Burkholderiales</taxon>
        <taxon>Alcaligenaceae</taxon>
        <taxon>Bordetella</taxon>
    </lineage>
</organism>
<dbReference type="AlphaFoldDB" id="A0A1W6YN50"/>
<protein>
    <recommendedName>
        <fullName evidence="3">Lipopolysaccharide core biosynthesis protein</fullName>
    </recommendedName>
</protein>
<dbReference type="EMBL" id="CP021108">
    <property type="protein sequence ID" value="ARP82497.1"/>
    <property type="molecule type" value="Genomic_DNA"/>
</dbReference>
<name>A0A1W6YN50_9BORD</name>
<dbReference type="KEGG" id="bgv:CAL12_17845"/>